<evidence type="ECO:0000313" key="1">
    <source>
        <dbReference type="Proteomes" id="UP000887579"/>
    </source>
</evidence>
<name>A0AC34FTX6_9BILA</name>
<evidence type="ECO:0000313" key="2">
    <source>
        <dbReference type="WBParaSite" id="ES5_v2.g20682.t1"/>
    </source>
</evidence>
<dbReference type="Proteomes" id="UP000887579">
    <property type="component" value="Unplaced"/>
</dbReference>
<reference evidence="2" key="1">
    <citation type="submission" date="2022-11" db="UniProtKB">
        <authorList>
            <consortium name="WormBaseParasite"/>
        </authorList>
    </citation>
    <scope>IDENTIFICATION</scope>
</reference>
<accession>A0AC34FTX6</accession>
<sequence>MDLPEPTEKYVEKHVAMVEYYEDDIVDAARPHLNHNHDWVKHWICRCSENIPYCNAESFEHHIILYRTLYNIVSSLPDVELKMLKCQICNCVCPIRAQLQCKLQHPFFSAEKFHNEFRVQEQIYRSTHPFNNLAN</sequence>
<dbReference type="WBParaSite" id="ES5_v2.g20682.t1">
    <property type="protein sequence ID" value="ES5_v2.g20682.t1"/>
    <property type="gene ID" value="ES5_v2.g20682"/>
</dbReference>
<protein>
    <submittedName>
        <fullName evidence="2">Uncharacterized protein</fullName>
    </submittedName>
</protein>
<organism evidence="1 2">
    <name type="scientific">Panagrolaimus sp. ES5</name>
    <dbReference type="NCBI Taxonomy" id="591445"/>
    <lineage>
        <taxon>Eukaryota</taxon>
        <taxon>Metazoa</taxon>
        <taxon>Ecdysozoa</taxon>
        <taxon>Nematoda</taxon>
        <taxon>Chromadorea</taxon>
        <taxon>Rhabditida</taxon>
        <taxon>Tylenchina</taxon>
        <taxon>Panagrolaimomorpha</taxon>
        <taxon>Panagrolaimoidea</taxon>
        <taxon>Panagrolaimidae</taxon>
        <taxon>Panagrolaimus</taxon>
    </lineage>
</organism>
<proteinExistence type="predicted"/>